<sequence length="37" mass="4062">MRSEGCLPVHLEAVNPNLLRPFTAPGSGKGEMINLRR</sequence>
<dbReference type="Proteomes" id="UP000011682">
    <property type="component" value="Unassembled WGS sequence"/>
</dbReference>
<protein>
    <submittedName>
        <fullName evidence="1">Uncharacterized protein</fullName>
    </submittedName>
</protein>
<gene>
    <name evidence="1" type="ORF">D187_001801</name>
</gene>
<name>S9QG78_CYSF2</name>
<dbReference type="EMBL" id="ANAH02000013">
    <property type="protein sequence ID" value="EPX60314.1"/>
    <property type="molecule type" value="Genomic_DNA"/>
</dbReference>
<comment type="caution">
    <text evidence="1">The sequence shown here is derived from an EMBL/GenBank/DDBJ whole genome shotgun (WGS) entry which is preliminary data.</text>
</comment>
<accession>S9QG78</accession>
<evidence type="ECO:0000313" key="2">
    <source>
        <dbReference type="Proteomes" id="UP000011682"/>
    </source>
</evidence>
<proteinExistence type="predicted"/>
<evidence type="ECO:0000313" key="1">
    <source>
        <dbReference type="EMBL" id="EPX60314.1"/>
    </source>
</evidence>
<dbReference type="AlphaFoldDB" id="S9QG78"/>
<reference evidence="1" key="1">
    <citation type="submission" date="2013-05" db="EMBL/GenBank/DDBJ databases">
        <title>Genome assembly of Cystobacter fuscus DSM 2262.</title>
        <authorList>
            <person name="Sharma G."/>
            <person name="Khatri I."/>
            <person name="Kaur C."/>
            <person name="Mayilraj S."/>
            <person name="Subramanian S."/>
        </authorList>
    </citation>
    <scope>NUCLEOTIDE SEQUENCE [LARGE SCALE GENOMIC DNA]</scope>
    <source>
        <strain evidence="1">DSM 2262</strain>
    </source>
</reference>
<keyword evidence="2" id="KW-1185">Reference proteome</keyword>
<organism evidence="1 2">
    <name type="scientific">Cystobacter fuscus (strain ATCC 25194 / DSM 2262 / NBRC 100088 / M29)</name>
    <dbReference type="NCBI Taxonomy" id="1242864"/>
    <lineage>
        <taxon>Bacteria</taxon>
        <taxon>Pseudomonadati</taxon>
        <taxon>Myxococcota</taxon>
        <taxon>Myxococcia</taxon>
        <taxon>Myxococcales</taxon>
        <taxon>Cystobacterineae</taxon>
        <taxon>Archangiaceae</taxon>
        <taxon>Cystobacter</taxon>
    </lineage>
</organism>